<dbReference type="InterPro" id="IPR006034">
    <property type="entry name" value="Asparaginase/glutaminase-like"/>
</dbReference>
<dbReference type="GO" id="GO:0004067">
    <property type="term" value="F:asparaginase activity"/>
    <property type="evidence" value="ECO:0007669"/>
    <property type="project" value="UniProtKB-UniRule"/>
</dbReference>
<feature type="domain" description="Asparaginase/glutaminase C-terminal" evidence="15">
    <location>
        <begin position="724"/>
        <end position="836"/>
    </location>
</feature>
<comment type="caution">
    <text evidence="16">The sequence shown here is derived from an EMBL/GenBank/DDBJ whole genome shotgun (WGS) entry which is preliminary data.</text>
</comment>
<dbReference type="GO" id="GO:0016020">
    <property type="term" value="C:membrane"/>
    <property type="evidence" value="ECO:0007669"/>
    <property type="project" value="UniProtKB-SubCell"/>
</dbReference>
<evidence type="ECO:0000256" key="8">
    <source>
        <dbReference type="ARBA" id="ARBA00048048"/>
    </source>
</evidence>
<sequence length="1022" mass="114920">MHSTSDRKSSWTTYLGRLWISLVTALISFLSFSFQLYGTYYRRRDVVVVNILSFFIFYNYFRCTTTDPGGVPVDYEPLRDTQDTLENPATPRYCRSCHVYKPPRAHHCSKSGRCVLRMDHYCPWMNNCIGFYNYGHFIRFLVGVNVGCVFLLYVLSNRVLYPTPVPDNAETALIVANYIACLLTLIVVGSFSLYQFYALCTNTTTIESWEKDKVANLARRGRIRDIKYPYQLSVYENICAVLGNRPWLWLVPQRMHGNGLAYPTATNSGKWVDVHVRGRSILRESGASASRRRRGQAPHAALQLDDGSPVNTHVTPDEHMRGVEFESEMSLLEDADSWPPRVEGYAHSFDYSDGDDAPTRFTLNQSPWTYQTGLNPRLTPSSSRQRHNRHIRQGDEGWEVQGASASPYAYEFAHENTTFEDATGRWTQRDGRVYRVYEEEEEEDHDDYGGSGTIGMIANANGSYQPHSNLLGDILRSQARFDDPNASSIFSNLTSKQAYEVWNSMQKSGATPARQKLTVRSSSPFQGSVPDACSAHTHTGELETLQTPRTYLNGFEHTVRYVILEYAPLLDSSDVGPEQWAKIASDIELNYSNFDGFVVLHGTDTMSYTASALSFMLEGLAKSVLLTGSQIPLTHIRADASDNILHSLLLAGTECVPEVCIYFNDQLLRGNRSTKVSTSEFDAFRSYNYPPLAKVGTRLDVNWPSVQRQSGDALRVHKSLSPEICVLRFFPGLKVHLVEAILADLKRARRSALVLQSFGSGNIARNDALLASFKKAAEDGVVIVNTSQCHSGSVNAAYENGRLLAEAGVVPGNDLTSEAALTKLSYLLSTSLPVERVPALADAPFTKPKPKLKFGGRGVKNIKRPMSTPTTEQIGTMRGTLGVIMGDGKERRKFCFYLREQERSMENLEFVMWFEDYYHRSSHISPHEASSSLRKYFARKSAHELNLDANVKVNVVDTAHMLIKQHLPTPLCIFQPAYLTCCSLLEYSSIPAYKAHKKTHKKNQGCSRHPIRSIREVFSKKK</sequence>
<gene>
    <name evidence="16" type="ORF">E3P90_03909</name>
</gene>
<dbReference type="InterPro" id="IPR027473">
    <property type="entry name" value="L-asparaginase_C"/>
</dbReference>
<feature type="transmembrane region" description="Helical" evidence="11">
    <location>
        <begin position="18"/>
        <end position="38"/>
    </location>
</feature>
<dbReference type="EMBL" id="SPOF01000075">
    <property type="protein sequence ID" value="TIB07809.1"/>
    <property type="molecule type" value="Genomic_DNA"/>
</dbReference>
<dbReference type="SUPFAM" id="SSF53774">
    <property type="entry name" value="Glutaminase/Asparaginase"/>
    <property type="match status" value="1"/>
</dbReference>
<feature type="region of interest" description="Disordered" evidence="10">
    <location>
        <begin position="366"/>
        <end position="385"/>
    </location>
</feature>
<evidence type="ECO:0000256" key="10">
    <source>
        <dbReference type="SAM" id="MobiDB-lite"/>
    </source>
</evidence>
<dbReference type="InterPro" id="IPR001594">
    <property type="entry name" value="Palmitoyltrfase_DHHC"/>
</dbReference>
<feature type="transmembrane region" description="Helical" evidence="11">
    <location>
        <begin position="45"/>
        <end position="61"/>
    </location>
</feature>
<evidence type="ECO:0000259" key="15">
    <source>
        <dbReference type="Pfam" id="PF17763"/>
    </source>
</evidence>
<dbReference type="SUPFAM" id="SSF48097">
    <property type="entry name" value="Regulator of G-protein signaling, RGS"/>
    <property type="match status" value="1"/>
</dbReference>
<dbReference type="SMART" id="SM00870">
    <property type="entry name" value="Asparaginase"/>
    <property type="match status" value="1"/>
</dbReference>
<evidence type="ECO:0000256" key="7">
    <source>
        <dbReference type="ARBA" id="ARBA00023288"/>
    </source>
</evidence>
<dbReference type="InterPro" id="IPR037152">
    <property type="entry name" value="L-asparaginase_N_sf"/>
</dbReference>
<dbReference type="AlphaFoldDB" id="A0A4T0H0A6"/>
<evidence type="ECO:0000256" key="11">
    <source>
        <dbReference type="SAM" id="Phobius"/>
    </source>
</evidence>
<dbReference type="InterPro" id="IPR016137">
    <property type="entry name" value="RGS"/>
</dbReference>
<name>A0A4T0H0A6_WALIC</name>
<evidence type="ECO:0000259" key="13">
    <source>
        <dbReference type="Pfam" id="PF00710"/>
    </source>
</evidence>
<dbReference type="PROSITE" id="PS51732">
    <property type="entry name" value="ASN_GLN_ASE_3"/>
    <property type="match status" value="1"/>
</dbReference>
<dbReference type="Pfam" id="PF01529">
    <property type="entry name" value="DHHC"/>
    <property type="match status" value="1"/>
</dbReference>
<dbReference type="InterPro" id="IPR027475">
    <property type="entry name" value="Asparaginase/glutaminase_AS2"/>
</dbReference>
<dbReference type="PANTHER" id="PTHR11707:SF28">
    <property type="entry name" value="60 KDA LYSOPHOSPHOLIPASE"/>
    <property type="match status" value="1"/>
</dbReference>
<feature type="active site" evidence="9">
    <location>
        <position position="603"/>
    </location>
</feature>
<keyword evidence="5 11" id="KW-0472">Membrane</keyword>
<comment type="catalytic activity">
    <reaction evidence="8">
        <text>L-cysteinyl-[protein] + hexadecanoyl-CoA = S-hexadecanoyl-L-cysteinyl-[protein] + CoA</text>
        <dbReference type="Rhea" id="RHEA:36683"/>
        <dbReference type="Rhea" id="RHEA-COMP:10131"/>
        <dbReference type="Rhea" id="RHEA-COMP:11032"/>
        <dbReference type="ChEBI" id="CHEBI:29950"/>
        <dbReference type="ChEBI" id="CHEBI:57287"/>
        <dbReference type="ChEBI" id="CHEBI:57379"/>
        <dbReference type="ChEBI" id="CHEBI:74151"/>
        <dbReference type="EC" id="2.3.1.225"/>
    </reaction>
</comment>
<dbReference type="InterPro" id="IPR040919">
    <property type="entry name" value="Asparaginase_C"/>
</dbReference>
<feature type="transmembrane region" description="Helical" evidence="11">
    <location>
        <begin position="134"/>
        <end position="155"/>
    </location>
</feature>
<dbReference type="Pfam" id="PF00710">
    <property type="entry name" value="Asparaginase"/>
    <property type="match status" value="1"/>
</dbReference>
<keyword evidence="4 11" id="KW-1133">Transmembrane helix</keyword>
<keyword evidence="7" id="KW-0449">Lipoprotein</keyword>
<evidence type="ECO:0000259" key="12">
    <source>
        <dbReference type="Pfam" id="PF00615"/>
    </source>
</evidence>
<dbReference type="InterPro" id="IPR041725">
    <property type="entry name" value="L-asparaginase_I"/>
</dbReference>
<dbReference type="GO" id="GO:0009066">
    <property type="term" value="P:aspartate family amino acid metabolic process"/>
    <property type="evidence" value="ECO:0007669"/>
    <property type="project" value="UniProtKB-ARBA"/>
</dbReference>
<dbReference type="PROSITE" id="PS50216">
    <property type="entry name" value="DHHC"/>
    <property type="match status" value="1"/>
</dbReference>
<dbReference type="Proteomes" id="UP000306954">
    <property type="component" value="Unassembled WGS sequence"/>
</dbReference>
<keyword evidence="6" id="KW-0564">Palmitate</keyword>
<evidence type="ECO:0000256" key="4">
    <source>
        <dbReference type="ARBA" id="ARBA00022989"/>
    </source>
</evidence>
<dbReference type="PROSITE" id="PS00917">
    <property type="entry name" value="ASN_GLN_ASE_2"/>
    <property type="match status" value="1"/>
</dbReference>
<proteinExistence type="predicted"/>
<evidence type="ECO:0000256" key="3">
    <source>
        <dbReference type="ARBA" id="ARBA00022692"/>
    </source>
</evidence>
<dbReference type="Gene3D" id="3.40.50.40">
    <property type="match status" value="1"/>
</dbReference>
<dbReference type="PANTHER" id="PTHR11707">
    <property type="entry name" value="L-ASPARAGINASE"/>
    <property type="match status" value="1"/>
</dbReference>
<evidence type="ECO:0000259" key="14">
    <source>
        <dbReference type="Pfam" id="PF01529"/>
    </source>
</evidence>
<dbReference type="SFLD" id="SFLDS00057">
    <property type="entry name" value="Glutaminase/Asparaginase"/>
    <property type="match status" value="1"/>
</dbReference>
<organism evidence="16 17">
    <name type="scientific">Wallemia ichthyophaga</name>
    <dbReference type="NCBI Taxonomy" id="245174"/>
    <lineage>
        <taxon>Eukaryota</taxon>
        <taxon>Fungi</taxon>
        <taxon>Dikarya</taxon>
        <taxon>Basidiomycota</taxon>
        <taxon>Wallemiomycotina</taxon>
        <taxon>Wallemiomycetes</taxon>
        <taxon>Wallemiales</taxon>
        <taxon>Wallemiaceae</taxon>
        <taxon>Wallemia</taxon>
    </lineage>
</organism>
<reference evidence="16 17" key="1">
    <citation type="submission" date="2019-03" db="EMBL/GenBank/DDBJ databases">
        <title>Sequencing 23 genomes of Wallemia ichthyophaga.</title>
        <authorList>
            <person name="Gostincar C."/>
        </authorList>
    </citation>
    <scope>NUCLEOTIDE SEQUENCE [LARGE SCALE GENOMIC DNA]</scope>
    <source>
        <strain evidence="16 17">EXF-8621</strain>
    </source>
</reference>
<feature type="domain" description="L-asparaginase N-terminal" evidence="13">
    <location>
        <begin position="451"/>
        <end position="705"/>
    </location>
</feature>
<dbReference type="InterPro" id="IPR036305">
    <property type="entry name" value="RGS_sf"/>
</dbReference>
<dbReference type="PRINTS" id="PR00139">
    <property type="entry name" value="ASNGLNASE"/>
</dbReference>
<dbReference type="GO" id="GO:0019706">
    <property type="term" value="F:protein-cysteine S-palmitoyltransferase activity"/>
    <property type="evidence" value="ECO:0007669"/>
    <property type="project" value="UniProtKB-EC"/>
</dbReference>
<dbReference type="InterPro" id="IPR044926">
    <property type="entry name" value="RGS_subdomain_2"/>
</dbReference>
<dbReference type="Gene3D" id="1.10.167.10">
    <property type="entry name" value="Regulator of G-protein Signalling 4, domain 2"/>
    <property type="match status" value="1"/>
</dbReference>
<evidence type="ECO:0000256" key="6">
    <source>
        <dbReference type="ARBA" id="ARBA00023139"/>
    </source>
</evidence>
<dbReference type="InterPro" id="IPR027474">
    <property type="entry name" value="L-asparaginase_N"/>
</dbReference>
<dbReference type="Pfam" id="PF17763">
    <property type="entry name" value="Asparaginase_C"/>
    <property type="match status" value="1"/>
</dbReference>
<feature type="domain" description="Palmitoyltransferase DHHC" evidence="14">
    <location>
        <begin position="90"/>
        <end position="211"/>
    </location>
</feature>
<accession>A0A4T0H0A6</accession>
<dbReference type="EC" id="3.5.1.1" evidence="2"/>
<evidence type="ECO:0000313" key="17">
    <source>
        <dbReference type="Proteomes" id="UP000306954"/>
    </source>
</evidence>
<feature type="region of interest" description="Disordered" evidence="10">
    <location>
        <begin position="285"/>
        <end position="311"/>
    </location>
</feature>
<dbReference type="PIRSF" id="PIRSF001220">
    <property type="entry name" value="L-ASNase_gatD"/>
    <property type="match status" value="1"/>
</dbReference>
<keyword evidence="3 11" id="KW-0812">Transmembrane</keyword>
<evidence type="ECO:0000256" key="2">
    <source>
        <dbReference type="ARBA" id="ARBA00012920"/>
    </source>
</evidence>
<comment type="subcellular location">
    <subcellularLocation>
        <location evidence="1">Membrane</location>
        <topology evidence="1">Multi-pass membrane protein</topology>
    </subcellularLocation>
</comment>
<feature type="domain" description="RGS" evidence="12">
    <location>
        <begin position="885"/>
        <end position="993"/>
    </location>
</feature>
<evidence type="ECO:0000256" key="9">
    <source>
        <dbReference type="PROSITE-ProRule" id="PRU10100"/>
    </source>
</evidence>
<protein>
    <recommendedName>
        <fullName evidence="2">asparaginase</fullName>
        <ecNumber evidence="2">3.5.1.1</ecNumber>
    </recommendedName>
</protein>
<evidence type="ECO:0000313" key="16">
    <source>
        <dbReference type="EMBL" id="TIB07809.1"/>
    </source>
</evidence>
<dbReference type="Pfam" id="PF00615">
    <property type="entry name" value="RGS"/>
    <property type="match status" value="1"/>
</dbReference>
<feature type="compositionally biased region" description="Polar residues" evidence="10">
    <location>
        <begin position="366"/>
        <end position="383"/>
    </location>
</feature>
<dbReference type="PIRSF" id="PIRSF500176">
    <property type="entry name" value="L_ASNase"/>
    <property type="match status" value="1"/>
</dbReference>
<feature type="transmembrane region" description="Helical" evidence="11">
    <location>
        <begin position="175"/>
        <end position="197"/>
    </location>
</feature>
<dbReference type="Gene3D" id="3.40.50.1170">
    <property type="entry name" value="L-asparaginase, N-terminal domain"/>
    <property type="match status" value="1"/>
</dbReference>
<dbReference type="CDD" id="cd08963">
    <property type="entry name" value="L-asparaginase_I"/>
    <property type="match status" value="1"/>
</dbReference>
<evidence type="ECO:0000256" key="1">
    <source>
        <dbReference type="ARBA" id="ARBA00004141"/>
    </source>
</evidence>
<dbReference type="InterPro" id="IPR036152">
    <property type="entry name" value="Asp/glu_Ase-like_sf"/>
</dbReference>
<evidence type="ECO:0000256" key="5">
    <source>
        <dbReference type="ARBA" id="ARBA00023136"/>
    </source>
</evidence>